<sequence length="251" mass="27583">MRFSITQVAKLSGVSARMLRHYDAIGLLPPGSVAANGYRWYGRAELLRLHRILVLRRLGLGLTRITEILSEQADEATALRGHLAELTDERRRLDRIIATVEETIADLDGARIPDPERFFAALREDRAAIRNSLEESFGDAGLAAFDAAGAAQEGLTTADYEHAAAQGAALFRRLAEVSRKTAPEEPEALDAVAEHYASLRAYWQPTPEAYAALGQLYLTDPRQRAMAEQADPDLPAWLAAALPAYARHRLG</sequence>
<evidence type="ECO:0000256" key="5">
    <source>
        <dbReference type="SAM" id="Coils"/>
    </source>
</evidence>
<dbReference type="PANTHER" id="PTHR30204">
    <property type="entry name" value="REDOX-CYCLING DRUG-SENSING TRANSCRIPTIONAL ACTIVATOR SOXR"/>
    <property type="match status" value="1"/>
</dbReference>
<dbReference type="Pfam" id="PF07739">
    <property type="entry name" value="TipAS"/>
    <property type="match status" value="1"/>
</dbReference>
<evidence type="ECO:0000259" key="6">
    <source>
        <dbReference type="PROSITE" id="PS50937"/>
    </source>
</evidence>
<organism evidence="7 8">
    <name type="scientific">Amycolatopsis nalaikhensis</name>
    <dbReference type="NCBI Taxonomy" id="715472"/>
    <lineage>
        <taxon>Bacteria</taxon>
        <taxon>Bacillati</taxon>
        <taxon>Actinomycetota</taxon>
        <taxon>Actinomycetes</taxon>
        <taxon>Pseudonocardiales</taxon>
        <taxon>Pseudonocardiaceae</taxon>
        <taxon>Amycolatopsis</taxon>
    </lineage>
</organism>
<keyword evidence="2" id="KW-0238">DNA-binding</keyword>
<dbReference type="PROSITE" id="PS50937">
    <property type="entry name" value="HTH_MERR_2"/>
    <property type="match status" value="1"/>
</dbReference>
<dbReference type="EMBL" id="CP127173">
    <property type="protein sequence ID" value="WIV55978.1"/>
    <property type="molecule type" value="Genomic_DNA"/>
</dbReference>
<keyword evidence="1" id="KW-0805">Transcription regulation</keyword>
<dbReference type="Gene3D" id="1.10.1660.10">
    <property type="match status" value="1"/>
</dbReference>
<reference evidence="7 8" key="1">
    <citation type="submission" date="2023-06" db="EMBL/GenBank/DDBJ databases">
        <authorList>
            <person name="Oyuntsetseg B."/>
            <person name="Kim S.B."/>
        </authorList>
    </citation>
    <scope>NUCLEOTIDE SEQUENCE [LARGE SCALE GENOMIC DNA]</scope>
    <source>
        <strain evidence="7 8">2-2</strain>
    </source>
</reference>
<dbReference type="SUPFAM" id="SSF46955">
    <property type="entry name" value="Putative DNA-binding domain"/>
    <property type="match status" value="1"/>
</dbReference>
<keyword evidence="4" id="KW-0804">Transcription</keyword>
<keyword evidence="3" id="KW-0010">Activator</keyword>
<accession>A0ABY8XK42</accession>
<evidence type="ECO:0000313" key="7">
    <source>
        <dbReference type="EMBL" id="WIV55978.1"/>
    </source>
</evidence>
<dbReference type="InterPro" id="IPR036244">
    <property type="entry name" value="TipA-like_antibiotic-bd"/>
</dbReference>
<evidence type="ECO:0000256" key="1">
    <source>
        <dbReference type="ARBA" id="ARBA00023015"/>
    </source>
</evidence>
<feature type="domain" description="HTH merR-type" evidence="6">
    <location>
        <begin position="1"/>
        <end position="71"/>
    </location>
</feature>
<keyword evidence="8" id="KW-1185">Reference proteome</keyword>
<dbReference type="SUPFAM" id="SSF89082">
    <property type="entry name" value="Antibiotic binding domain of TipA-like multidrug resistance regulators"/>
    <property type="match status" value="1"/>
</dbReference>
<dbReference type="InterPro" id="IPR012925">
    <property type="entry name" value="TipAS_dom"/>
</dbReference>
<evidence type="ECO:0000256" key="4">
    <source>
        <dbReference type="ARBA" id="ARBA00023163"/>
    </source>
</evidence>
<dbReference type="Pfam" id="PF13411">
    <property type="entry name" value="MerR_1"/>
    <property type="match status" value="1"/>
</dbReference>
<dbReference type="PRINTS" id="PR00040">
    <property type="entry name" value="HTHMERR"/>
</dbReference>
<keyword evidence="5" id="KW-0175">Coiled coil</keyword>
<protein>
    <submittedName>
        <fullName evidence="7">MerR family transcriptional regulator</fullName>
    </submittedName>
</protein>
<gene>
    <name evidence="7" type="ORF">QP939_45470</name>
</gene>
<evidence type="ECO:0000313" key="8">
    <source>
        <dbReference type="Proteomes" id="UP001227101"/>
    </source>
</evidence>
<feature type="coiled-coil region" evidence="5">
    <location>
        <begin position="69"/>
        <end position="103"/>
    </location>
</feature>
<dbReference type="SMART" id="SM00422">
    <property type="entry name" value="HTH_MERR"/>
    <property type="match status" value="1"/>
</dbReference>
<dbReference type="InterPro" id="IPR009061">
    <property type="entry name" value="DNA-bd_dom_put_sf"/>
</dbReference>
<evidence type="ECO:0000256" key="2">
    <source>
        <dbReference type="ARBA" id="ARBA00023125"/>
    </source>
</evidence>
<evidence type="ECO:0000256" key="3">
    <source>
        <dbReference type="ARBA" id="ARBA00023159"/>
    </source>
</evidence>
<dbReference type="InterPro" id="IPR000551">
    <property type="entry name" value="MerR-type_HTH_dom"/>
</dbReference>
<dbReference type="InterPro" id="IPR047057">
    <property type="entry name" value="MerR_fam"/>
</dbReference>
<name>A0ABY8XK42_9PSEU</name>
<dbReference type="RefSeq" id="WP_285453039.1">
    <property type="nucleotide sequence ID" value="NZ_CP127173.1"/>
</dbReference>
<dbReference type="Gene3D" id="1.10.490.50">
    <property type="entry name" value="Antibiotic binding domain of TipA-like multidrug resistance regulators"/>
    <property type="match status" value="1"/>
</dbReference>
<dbReference type="CDD" id="cd01106">
    <property type="entry name" value="HTH_TipAL-Mta"/>
    <property type="match status" value="1"/>
</dbReference>
<dbReference type="PANTHER" id="PTHR30204:SF90">
    <property type="entry name" value="HTH-TYPE TRANSCRIPTIONAL ACTIVATOR MTA"/>
    <property type="match status" value="1"/>
</dbReference>
<proteinExistence type="predicted"/>
<dbReference type="Proteomes" id="UP001227101">
    <property type="component" value="Chromosome"/>
</dbReference>